<proteinExistence type="predicted"/>
<evidence type="ECO:0000256" key="1">
    <source>
        <dbReference type="SAM" id="Phobius"/>
    </source>
</evidence>
<feature type="transmembrane region" description="Helical" evidence="1">
    <location>
        <begin position="44"/>
        <end position="77"/>
    </location>
</feature>
<protein>
    <submittedName>
        <fullName evidence="2">Uncharacterized protein</fullName>
    </submittedName>
</protein>
<keyword evidence="1" id="KW-0472">Membrane</keyword>
<dbReference type="AlphaFoldDB" id="A0A0H3K1R0"/>
<keyword evidence="1" id="KW-0812">Transmembrane</keyword>
<dbReference type="Proteomes" id="UP000001175">
    <property type="component" value="Chromosome"/>
</dbReference>
<evidence type="ECO:0000313" key="2">
    <source>
        <dbReference type="EMBL" id="BAD79160.1"/>
    </source>
</evidence>
<dbReference type="KEGG" id="syc:syc0970_c"/>
<gene>
    <name evidence="2" type="ordered locus">syc0970_c</name>
</gene>
<dbReference type="EMBL" id="AP008231">
    <property type="protein sequence ID" value="BAD79160.1"/>
    <property type="molecule type" value="Genomic_DNA"/>
</dbReference>
<name>A0A0H3K1R0_SYNP6</name>
<feature type="transmembrane region" description="Helical" evidence="1">
    <location>
        <begin position="83"/>
        <end position="110"/>
    </location>
</feature>
<keyword evidence="1" id="KW-1133">Transmembrane helix</keyword>
<organism evidence="2 3">
    <name type="scientific">Synechococcus sp. (strain ATCC 27144 / PCC 6301 / SAUG 1402/1)</name>
    <name type="common">Anacystis nidulans</name>
    <dbReference type="NCBI Taxonomy" id="269084"/>
    <lineage>
        <taxon>Bacteria</taxon>
        <taxon>Bacillati</taxon>
        <taxon>Cyanobacteriota</taxon>
        <taxon>Cyanophyceae</taxon>
        <taxon>Synechococcales</taxon>
        <taxon>Synechococcaceae</taxon>
        <taxon>Synechococcus</taxon>
    </lineage>
</organism>
<sequence>MCPSLQPSRRQSFFTSHDCSGARVMVAAQLSVPVRGSQFWIRGFLLWMFTFLVCFLVVGFPAVVVLTAIAALASVVLQAVMPVSAVLLVSGLVFGGLLLASVIPAVMLTLRGVHPQEVTWLPWLNGNTDATVTSRFAACPLTCEARQLSRFSVL</sequence>
<dbReference type="eggNOG" id="ENOG5031C9S">
    <property type="taxonomic scope" value="Bacteria"/>
</dbReference>
<evidence type="ECO:0000313" key="3">
    <source>
        <dbReference type="Proteomes" id="UP000001175"/>
    </source>
</evidence>
<accession>A0A0H3K1R0</accession>
<reference evidence="2 3" key="1">
    <citation type="journal article" date="2007" name="Photosyn. Res.">
        <title>Complete nucleotide sequence of the freshwater unicellular cyanobacterium Synechococcus elongatus PCC 6301 chromosome: gene content and organization.</title>
        <authorList>
            <person name="Sugita C."/>
            <person name="Ogata K."/>
            <person name="Shikata M."/>
            <person name="Jikuya H."/>
            <person name="Takano J."/>
            <person name="Furumichi M."/>
            <person name="Kanehisa M."/>
            <person name="Omata T."/>
            <person name="Sugiura M."/>
            <person name="Sugita M."/>
        </authorList>
    </citation>
    <scope>NUCLEOTIDE SEQUENCE [LARGE SCALE GENOMIC DNA]</scope>
    <source>
        <strain evidence="3">ATCC 27144 / PCC 6301 / SAUG 1402/1</strain>
    </source>
</reference>